<feature type="domain" description="SIS" evidence="3">
    <location>
        <begin position="61"/>
        <end position="224"/>
    </location>
</feature>
<dbReference type="InterPro" id="IPR005488">
    <property type="entry name" value="Etherase_MurQ"/>
</dbReference>
<evidence type="ECO:0000259" key="3">
    <source>
        <dbReference type="PROSITE" id="PS51464"/>
    </source>
</evidence>
<keyword evidence="1 4" id="KW-0456">Lyase</keyword>
<dbReference type="EMBL" id="WOTB01000003">
    <property type="protein sequence ID" value="NHN83630.1"/>
    <property type="molecule type" value="Genomic_DNA"/>
</dbReference>
<accession>A0ABX0JP35</accession>
<evidence type="ECO:0000256" key="1">
    <source>
        <dbReference type="ARBA" id="ARBA00023239"/>
    </source>
</evidence>
<organism evidence="4 5">
    <name type="scientific">Acetobacter musti</name>
    <dbReference type="NCBI Taxonomy" id="864732"/>
    <lineage>
        <taxon>Bacteria</taxon>
        <taxon>Pseudomonadati</taxon>
        <taxon>Pseudomonadota</taxon>
        <taxon>Alphaproteobacteria</taxon>
        <taxon>Acetobacterales</taxon>
        <taxon>Acetobacteraceae</taxon>
        <taxon>Acetobacter</taxon>
    </lineage>
</organism>
<dbReference type="Gene3D" id="3.40.50.10490">
    <property type="entry name" value="Glucose-6-phosphate isomerase like protein, domain 1"/>
    <property type="match status" value="1"/>
</dbReference>
<sequence length="309" mass="31515">MTDTAHSGHVLPATEGADPAFDAFDTWPVGTQLTALWQSQLAAAAVVSAALPALSAAVEAALPRLRRGGRLAYAGAGSSGRLAAQDGAELEPTYNWAPERLLLFIAGGPEALLTAVENAEDDGEAARVAVRDAAIGPDDVLVGVAASGRTPYTVAAIEAARAAGALTVGVANVSGTPLLAQSEYPVFVGTGAEPIAGSTRMKAGTAQKIVLNLLSTTLMTGLGRVYRAQMVDMRSRNEKLRRRAVRMVMGLAGCDEPVARIALEQTGGHVKPAVLIACGTDATKAEAALSATGGNLRAAINELGLARNG</sequence>
<evidence type="ECO:0000313" key="4">
    <source>
        <dbReference type="EMBL" id="NHN83630.1"/>
    </source>
</evidence>
<dbReference type="Pfam" id="PF22645">
    <property type="entry name" value="GKRP_SIS_N"/>
    <property type="match status" value="1"/>
</dbReference>
<name>A0ABX0JP35_9PROT</name>
<keyword evidence="5" id="KW-1185">Reference proteome</keyword>
<dbReference type="PROSITE" id="PS51464">
    <property type="entry name" value="SIS"/>
    <property type="match status" value="1"/>
</dbReference>
<dbReference type="NCBIfam" id="NF003915">
    <property type="entry name" value="PRK05441.1"/>
    <property type="match status" value="1"/>
</dbReference>
<dbReference type="InterPro" id="IPR005486">
    <property type="entry name" value="Glucokinase_regulatory_CS"/>
</dbReference>
<dbReference type="SUPFAM" id="SSF53697">
    <property type="entry name" value="SIS domain"/>
    <property type="match status" value="1"/>
</dbReference>
<dbReference type="NCBIfam" id="NF009222">
    <property type="entry name" value="PRK12570.1"/>
    <property type="match status" value="1"/>
</dbReference>
<dbReference type="PANTHER" id="PTHR10088">
    <property type="entry name" value="GLUCOKINASE REGULATORY PROTEIN"/>
    <property type="match status" value="1"/>
</dbReference>
<dbReference type="InterPro" id="IPR001347">
    <property type="entry name" value="SIS_dom"/>
</dbReference>
<dbReference type="EC" id="4.2.1.126" evidence="4"/>
<dbReference type="Gene3D" id="1.10.8.1080">
    <property type="match status" value="1"/>
</dbReference>
<evidence type="ECO:0000313" key="5">
    <source>
        <dbReference type="Proteomes" id="UP000635278"/>
    </source>
</evidence>
<dbReference type="InterPro" id="IPR040190">
    <property type="entry name" value="MURQ/GCKR"/>
</dbReference>
<dbReference type="RefSeq" id="WP_173582069.1">
    <property type="nucleotide sequence ID" value="NZ_WOTB01000003.1"/>
</dbReference>
<reference evidence="4 5" key="1">
    <citation type="journal article" date="2020" name="Int. J. Syst. Evol. Microbiol.">
        <title>Novel acetic acid bacteria from cider fermentations: Acetobacter conturbans sp. nov. and Acetobacter fallax sp. nov.</title>
        <authorList>
            <person name="Sombolestani A.S."/>
            <person name="Cleenwerck I."/>
            <person name="Cnockaert M."/>
            <person name="Borremans W."/>
            <person name="Wieme A.D."/>
            <person name="De Vuyst L."/>
            <person name="Vandamme P."/>
        </authorList>
    </citation>
    <scope>NUCLEOTIDE SEQUENCE [LARGE SCALE GENOMIC DNA]</scope>
    <source>
        <strain evidence="4 5">LMG 30640</strain>
    </source>
</reference>
<dbReference type="GO" id="GO:0016829">
    <property type="term" value="F:lyase activity"/>
    <property type="evidence" value="ECO:0007669"/>
    <property type="project" value="UniProtKB-KW"/>
</dbReference>
<evidence type="ECO:0000256" key="2">
    <source>
        <dbReference type="ARBA" id="ARBA00023277"/>
    </source>
</evidence>
<keyword evidence="2" id="KW-0119">Carbohydrate metabolism</keyword>
<comment type="caution">
    <text evidence="4">The sequence shown here is derived from an EMBL/GenBank/DDBJ whole genome shotgun (WGS) entry which is preliminary data.</text>
</comment>
<gene>
    <name evidence="4" type="ORF">GOB93_03110</name>
</gene>
<protein>
    <submittedName>
        <fullName evidence="4">N-acetylmuramic acid 6-phosphate etherase</fullName>
        <ecNumber evidence="4">4.2.1.126</ecNumber>
    </submittedName>
</protein>
<proteinExistence type="predicted"/>
<dbReference type="CDD" id="cd05007">
    <property type="entry name" value="SIS_Etherase"/>
    <property type="match status" value="1"/>
</dbReference>
<dbReference type="PANTHER" id="PTHR10088:SF4">
    <property type="entry name" value="GLUCOKINASE REGULATORY PROTEIN"/>
    <property type="match status" value="1"/>
</dbReference>
<dbReference type="Proteomes" id="UP000635278">
    <property type="component" value="Unassembled WGS sequence"/>
</dbReference>
<dbReference type="InterPro" id="IPR046348">
    <property type="entry name" value="SIS_dom_sf"/>
</dbReference>
<dbReference type="PROSITE" id="PS01272">
    <property type="entry name" value="GCKR"/>
    <property type="match status" value="1"/>
</dbReference>